<reference evidence="2 3" key="1">
    <citation type="submission" date="2016-06" db="EMBL/GenBank/DDBJ databases">
        <title>Comparative genomics of the ectomycorrhizal sister species Rhizopogon vinicolor and Rhizopogon vesiculosus (Basidiomycota: Boletales) reveals a divergence of the mating type B locus.</title>
        <authorList>
            <consortium name="DOE Joint Genome Institute"/>
            <person name="Mujic A.B."/>
            <person name="Kuo A."/>
            <person name="Tritt A."/>
            <person name="Lipzen A."/>
            <person name="Chen C."/>
            <person name="Johnson J."/>
            <person name="Sharma A."/>
            <person name="Barry K."/>
            <person name="Grigoriev I.V."/>
            <person name="Spatafora J.W."/>
        </authorList>
    </citation>
    <scope>NUCLEOTIDE SEQUENCE [LARGE SCALE GENOMIC DNA]</scope>
    <source>
        <strain evidence="2 3">AM-OR11-026</strain>
    </source>
</reference>
<dbReference type="Proteomes" id="UP000092154">
    <property type="component" value="Unassembled WGS sequence"/>
</dbReference>
<feature type="signal peptide" evidence="1">
    <location>
        <begin position="1"/>
        <end position="25"/>
    </location>
</feature>
<evidence type="ECO:0008006" key="4">
    <source>
        <dbReference type="Google" id="ProtNLM"/>
    </source>
</evidence>
<proteinExistence type="predicted"/>
<protein>
    <recommendedName>
        <fullName evidence="4">Cyanovirin-N domain-containing protein</fullName>
    </recommendedName>
</protein>
<sequence length="165" mass="18745">MFPRLSTAIFCALLILTHCIPIAVSDCPAPPPTSEAHLCSFNVNRGLIYLGRTPFKVLQTNVGDLNLLTVNTLRSSRRLHYYCQSNHLQLDSTLNYYRSAVCTLQLIENTHIACALRNFVSRDILIARSSQLRIPVMRASCLVLARFYKDLQQGEKALWTRTNNY</sequence>
<feature type="chain" id="PRO_5008597808" description="Cyanovirin-N domain-containing protein" evidence="1">
    <location>
        <begin position="26"/>
        <end position="165"/>
    </location>
</feature>
<gene>
    <name evidence="2" type="ORF">K503DRAFT_855706</name>
</gene>
<dbReference type="AlphaFoldDB" id="A0A1B7N502"/>
<organism evidence="2 3">
    <name type="scientific">Rhizopogon vinicolor AM-OR11-026</name>
    <dbReference type="NCBI Taxonomy" id="1314800"/>
    <lineage>
        <taxon>Eukaryota</taxon>
        <taxon>Fungi</taxon>
        <taxon>Dikarya</taxon>
        <taxon>Basidiomycota</taxon>
        <taxon>Agaricomycotina</taxon>
        <taxon>Agaricomycetes</taxon>
        <taxon>Agaricomycetidae</taxon>
        <taxon>Boletales</taxon>
        <taxon>Suillineae</taxon>
        <taxon>Rhizopogonaceae</taxon>
        <taxon>Rhizopogon</taxon>
    </lineage>
</organism>
<dbReference type="EMBL" id="KV448230">
    <property type="protein sequence ID" value="OAX39937.1"/>
    <property type="molecule type" value="Genomic_DNA"/>
</dbReference>
<keyword evidence="3" id="KW-1185">Reference proteome</keyword>
<dbReference type="InParanoid" id="A0A1B7N502"/>
<evidence type="ECO:0000313" key="2">
    <source>
        <dbReference type="EMBL" id="OAX39937.1"/>
    </source>
</evidence>
<evidence type="ECO:0000256" key="1">
    <source>
        <dbReference type="SAM" id="SignalP"/>
    </source>
</evidence>
<accession>A0A1B7N502</accession>
<keyword evidence="1" id="KW-0732">Signal</keyword>
<name>A0A1B7N502_9AGAM</name>
<evidence type="ECO:0000313" key="3">
    <source>
        <dbReference type="Proteomes" id="UP000092154"/>
    </source>
</evidence>